<dbReference type="RefSeq" id="WP_091336637.1">
    <property type="nucleotide sequence ID" value="NZ_FNYC01000009.1"/>
</dbReference>
<feature type="binding site" evidence="11">
    <location>
        <position position="187"/>
    </location>
    <ligand>
        <name>NADP(+)</name>
        <dbReference type="ChEBI" id="CHEBI:58349"/>
    </ligand>
</feature>
<dbReference type="InterPro" id="IPR011284">
    <property type="entry name" value="3oxo_ACP_reduc"/>
</dbReference>
<gene>
    <name evidence="14" type="ORF">SAMN04487997_3499</name>
</gene>
<dbReference type="SUPFAM" id="SSF51735">
    <property type="entry name" value="NAD(P)-binding Rossmann-fold domains"/>
    <property type="match status" value="1"/>
</dbReference>
<dbReference type="GO" id="GO:0030497">
    <property type="term" value="P:fatty acid elongation"/>
    <property type="evidence" value="ECO:0007669"/>
    <property type="project" value="UniProtKB-ARBA"/>
</dbReference>
<dbReference type="PANTHER" id="PTHR42879">
    <property type="entry name" value="3-OXOACYL-(ACYL-CARRIER-PROTEIN) REDUCTASE"/>
    <property type="match status" value="1"/>
</dbReference>
<dbReference type="InterPro" id="IPR002347">
    <property type="entry name" value="SDR_fam"/>
</dbReference>
<comment type="catalytic activity">
    <reaction evidence="12">
        <text>a (3R)-hydroxyacyl-[ACP] + NADP(+) = a 3-oxoacyl-[ACP] + NADPH + H(+)</text>
        <dbReference type="Rhea" id="RHEA:17397"/>
        <dbReference type="Rhea" id="RHEA-COMP:9916"/>
        <dbReference type="Rhea" id="RHEA-COMP:9945"/>
        <dbReference type="ChEBI" id="CHEBI:15378"/>
        <dbReference type="ChEBI" id="CHEBI:57783"/>
        <dbReference type="ChEBI" id="CHEBI:58349"/>
        <dbReference type="ChEBI" id="CHEBI:78776"/>
        <dbReference type="ChEBI" id="CHEBI:78827"/>
        <dbReference type="EC" id="1.1.1.100"/>
    </reaction>
</comment>
<dbReference type="AlphaFoldDB" id="A0A1H6Z729"/>
<comment type="similarity">
    <text evidence="3 12">Belongs to the short-chain dehydrogenases/reductases (SDR) family.</text>
</comment>
<dbReference type="FunFam" id="3.40.50.720:FF:000037">
    <property type="entry name" value="3-oxoacyl-[acyl-carrier-protein] reductase FabG"/>
    <property type="match status" value="1"/>
</dbReference>
<dbReference type="NCBIfam" id="TIGR01830">
    <property type="entry name" value="3oxo_ACP_reduc"/>
    <property type="match status" value="1"/>
</dbReference>
<dbReference type="EMBL" id="FNYC01000009">
    <property type="protein sequence ID" value="SEJ47794.1"/>
    <property type="molecule type" value="Genomic_DNA"/>
</dbReference>
<dbReference type="PRINTS" id="PR00080">
    <property type="entry name" value="SDRFAMILY"/>
</dbReference>
<accession>A0A1H6Z729</accession>
<dbReference type="GO" id="GO:0051287">
    <property type="term" value="F:NAD binding"/>
    <property type="evidence" value="ECO:0007669"/>
    <property type="project" value="UniProtKB-UniRule"/>
</dbReference>
<feature type="binding site" evidence="11">
    <location>
        <position position="39"/>
    </location>
    <ligand>
        <name>NADP(+)</name>
        <dbReference type="ChEBI" id="CHEBI:58349"/>
    </ligand>
</feature>
<evidence type="ECO:0000256" key="8">
    <source>
        <dbReference type="ARBA" id="ARBA00023098"/>
    </source>
</evidence>
<reference evidence="14 15" key="1">
    <citation type="submission" date="2016-10" db="EMBL/GenBank/DDBJ databases">
        <authorList>
            <person name="de Groot N.N."/>
        </authorList>
    </citation>
    <scope>NUCLEOTIDE SEQUENCE [LARGE SCALE GENOMIC DNA]</scope>
    <source>
        <strain evidence="14 15">DSM 26515</strain>
    </source>
</reference>
<dbReference type="NCBIfam" id="NF005559">
    <property type="entry name" value="PRK07231.1"/>
    <property type="match status" value="1"/>
</dbReference>
<dbReference type="InterPro" id="IPR050259">
    <property type="entry name" value="SDR"/>
</dbReference>
<keyword evidence="4 12" id="KW-0444">Lipid biosynthesis</keyword>
<evidence type="ECO:0000256" key="7">
    <source>
        <dbReference type="ARBA" id="ARBA00023002"/>
    </source>
</evidence>
<sequence length="247" mass="25381">MSKILQGEIALVTGASRGIGAAIADELAAMGATVIGTATSENGAKAIGERLAANGGHGRVLNVTDGAAVEALVDAIGKEFGAVSILVNNAGITRDQLLMRMKEEDWQAIIDTNLTSVYRTSKAVMRGMMKARKGRIISIASVIGLTGNPGQANYAAAKAGIIAFSKSLAREIGTRGITVNVVAPGFIDTDMTRALPEESRQALLGQIALGRLGEASDIAKAVGFLASPAAAYITGETLHVNGGMYMP</sequence>
<proteinExistence type="inferred from homology"/>
<protein>
    <recommendedName>
        <fullName evidence="12">3-oxoacyl-[acyl-carrier-protein] reductase</fullName>
        <ecNumber evidence="12">1.1.1.100</ecNumber>
    </recommendedName>
</protein>
<dbReference type="InterPro" id="IPR020904">
    <property type="entry name" value="Sc_DH/Rdtase_CS"/>
</dbReference>
<feature type="binding site" evidence="11">
    <location>
        <begin position="62"/>
        <end position="63"/>
    </location>
    <ligand>
        <name>NADP(+)</name>
        <dbReference type="ChEBI" id="CHEBI:58349"/>
    </ligand>
</feature>
<evidence type="ECO:0000256" key="3">
    <source>
        <dbReference type="ARBA" id="ARBA00006484"/>
    </source>
</evidence>
<comment type="subunit">
    <text evidence="12">Homotetramer.</text>
</comment>
<dbReference type="GO" id="GO:0004316">
    <property type="term" value="F:3-oxoacyl-[acyl-carrier-protein] reductase (NADPH) activity"/>
    <property type="evidence" value="ECO:0007669"/>
    <property type="project" value="UniProtKB-UniRule"/>
</dbReference>
<dbReference type="Gene3D" id="3.40.50.720">
    <property type="entry name" value="NAD(P)-binding Rossmann-like Domain"/>
    <property type="match status" value="1"/>
</dbReference>
<dbReference type="UniPathway" id="UPA00094"/>
<keyword evidence="7 12" id="KW-0560">Oxidoreductase</keyword>
<dbReference type="SMART" id="SM00822">
    <property type="entry name" value="PKS_KR"/>
    <property type="match status" value="1"/>
</dbReference>
<keyword evidence="5 12" id="KW-0276">Fatty acid metabolism</keyword>
<dbReference type="EC" id="1.1.1.100" evidence="12"/>
<evidence type="ECO:0000256" key="6">
    <source>
        <dbReference type="ARBA" id="ARBA00022857"/>
    </source>
</evidence>
<feature type="binding site" evidence="11">
    <location>
        <begin position="154"/>
        <end position="158"/>
    </location>
    <ligand>
        <name>NADP(+)</name>
        <dbReference type="ChEBI" id="CHEBI:58349"/>
    </ligand>
</feature>
<dbReference type="STRING" id="529704.SAMN02927913_2097"/>
<evidence type="ECO:0000256" key="10">
    <source>
        <dbReference type="PIRSR" id="PIRSR611284-1"/>
    </source>
</evidence>
<name>A0A1H6Z729_9GAMM</name>
<evidence type="ECO:0000256" key="12">
    <source>
        <dbReference type="RuleBase" id="RU366074"/>
    </source>
</evidence>
<dbReference type="Proteomes" id="UP000199420">
    <property type="component" value="Unassembled WGS sequence"/>
</dbReference>
<feature type="domain" description="Ketoreductase" evidence="13">
    <location>
        <begin position="8"/>
        <end position="190"/>
    </location>
</feature>
<evidence type="ECO:0000259" key="13">
    <source>
        <dbReference type="SMART" id="SM00822"/>
    </source>
</evidence>
<organism evidence="14 15">
    <name type="scientific">Frateuria terrea</name>
    <dbReference type="NCBI Taxonomy" id="529704"/>
    <lineage>
        <taxon>Bacteria</taxon>
        <taxon>Pseudomonadati</taxon>
        <taxon>Pseudomonadota</taxon>
        <taxon>Gammaproteobacteria</taxon>
        <taxon>Lysobacterales</taxon>
        <taxon>Rhodanobacteraceae</taxon>
        <taxon>Frateuria</taxon>
    </lineage>
</organism>
<evidence type="ECO:0000256" key="5">
    <source>
        <dbReference type="ARBA" id="ARBA00022832"/>
    </source>
</evidence>
<feature type="active site" description="Proton acceptor" evidence="10">
    <location>
        <position position="154"/>
    </location>
</feature>
<keyword evidence="15" id="KW-1185">Reference proteome</keyword>
<evidence type="ECO:0000256" key="1">
    <source>
        <dbReference type="ARBA" id="ARBA00002607"/>
    </source>
</evidence>
<keyword evidence="9 12" id="KW-0275">Fatty acid biosynthesis</keyword>
<dbReference type="InterPro" id="IPR036291">
    <property type="entry name" value="NAD(P)-bd_dom_sf"/>
</dbReference>
<evidence type="ECO:0000256" key="4">
    <source>
        <dbReference type="ARBA" id="ARBA00022516"/>
    </source>
</evidence>
<evidence type="ECO:0000256" key="2">
    <source>
        <dbReference type="ARBA" id="ARBA00005194"/>
    </source>
</evidence>
<dbReference type="OrthoDB" id="9804774at2"/>
<dbReference type="NCBIfam" id="NF009466">
    <property type="entry name" value="PRK12826.1-2"/>
    <property type="match status" value="1"/>
</dbReference>
<dbReference type="Pfam" id="PF13561">
    <property type="entry name" value="adh_short_C2"/>
    <property type="match status" value="1"/>
</dbReference>
<comment type="pathway">
    <text evidence="2 12">Lipid metabolism; fatty acid biosynthesis.</text>
</comment>
<keyword evidence="6 11" id="KW-0521">NADP</keyword>
<comment type="function">
    <text evidence="1 12">Catalyzes the NADPH-dependent reduction of beta-ketoacyl-ACP substrates to beta-hydroxyacyl-ACP products, the first reductive step in the elongation cycle of fatty acid biosynthesis.</text>
</comment>
<keyword evidence="8 12" id="KW-0443">Lipid metabolism</keyword>
<evidence type="ECO:0000256" key="9">
    <source>
        <dbReference type="ARBA" id="ARBA00023160"/>
    </source>
</evidence>
<dbReference type="NCBIfam" id="NF004197">
    <property type="entry name" value="PRK05653.1-1"/>
    <property type="match status" value="1"/>
</dbReference>
<dbReference type="PRINTS" id="PR00081">
    <property type="entry name" value="GDHRDH"/>
</dbReference>
<dbReference type="CDD" id="cd05333">
    <property type="entry name" value="BKR_SDR_c"/>
    <property type="match status" value="1"/>
</dbReference>
<feature type="binding site" evidence="11">
    <location>
        <begin position="14"/>
        <end position="17"/>
    </location>
    <ligand>
        <name>NADP(+)</name>
        <dbReference type="ChEBI" id="CHEBI:58349"/>
    </ligand>
</feature>
<evidence type="ECO:0000313" key="15">
    <source>
        <dbReference type="Proteomes" id="UP000199420"/>
    </source>
</evidence>
<evidence type="ECO:0000313" key="14">
    <source>
        <dbReference type="EMBL" id="SEJ47794.1"/>
    </source>
</evidence>
<dbReference type="PROSITE" id="PS00061">
    <property type="entry name" value="ADH_SHORT"/>
    <property type="match status" value="1"/>
</dbReference>
<feature type="binding site" evidence="11">
    <location>
        <position position="89"/>
    </location>
    <ligand>
        <name>NADP(+)</name>
        <dbReference type="ChEBI" id="CHEBI:58349"/>
    </ligand>
</feature>
<dbReference type="PANTHER" id="PTHR42879:SF2">
    <property type="entry name" value="3-OXOACYL-[ACYL-CARRIER-PROTEIN] REDUCTASE FABG"/>
    <property type="match status" value="1"/>
</dbReference>
<evidence type="ECO:0000256" key="11">
    <source>
        <dbReference type="PIRSR" id="PIRSR611284-2"/>
    </source>
</evidence>
<dbReference type="InterPro" id="IPR057326">
    <property type="entry name" value="KR_dom"/>
</dbReference>